<keyword evidence="5" id="KW-1133">Transmembrane helix</keyword>
<comment type="subcellular location">
    <subcellularLocation>
        <location evidence="1">Cell membrane</location>
        <topology evidence="1">Multi-pass membrane protein</topology>
    </subcellularLocation>
</comment>
<keyword evidence="3" id="KW-1003">Cell membrane</keyword>
<organism evidence="7 8">
    <name type="scientific">Mycoplasmopsis californica</name>
    <dbReference type="NCBI Taxonomy" id="2113"/>
    <lineage>
        <taxon>Bacteria</taxon>
        <taxon>Bacillati</taxon>
        <taxon>Mycoplasmatota</taxon>
        <taxon>Mycoplasmoidales</taxon>
        <taxon>Metamycoplasmataceae</taxon>
        <taxon>Mycoplasmopsis</taxon>
    </lineage>
</organism>
<dbReference type="GO" id="GO:0005886">
    <property type="term" value="C:plasma membrane"/>
    <property type="evidence" value="ECO:0007669"/>
    <property type="project" value="UniProtKB-SubCell"/>
</dbReference>
<dbReference type="Proteomes" id="UP000027088">
    <property type="component" value="Chromosome"/>
</dbReference>
<name>A0A059XM37_9BACT</name>
<reference evidence="7 8" key="1">
    <citation type="journal article" date="2014" name="Genome Announc.">
        <title>Complete Genome Sequence of the Bovine Mastitis Pathogen Mycoplasma californicum Strain ST-6T (ATCC 33461T).</title>
        <authorList>
            <person name="Calcutt M.J."/>
            <person name="Foecking M.F."/>
            <person name="Fox L.K."/>
        </authorList>
    </citation>
    <scope>NUCLEOTIDE SEQUENCE [LARGE SCALE GENOMIC DNA]</scope>
    <source>
        <strain evidence="7 8">ST-6</strain>
    </source>
</reference>
<dbReference type="PANTHER" id="PTHR30506">
    <property type="entry name" value="INNER MEMBRANE PROTEIN"/>
    <property type="match status" value="1"/>
</dbReference>
<protein>
    <submittedName>
        <fullName evidence="7">Membrane protein</fullName>
    </submittedName>
</protein>
<keyword evidence="6" id="KW-0472">Membrane</keyword>
<dbReference type="RefSeq" id="WP_038561896.1">
    <property type="nucleotide sequence ID" value="NZ_AP018940.1"/>
</dbReference>
<dbReference type="PANTHER" id="PTHR30506:SF3">
    <property type="entry name" value="UPF0126 INNER MEMBRANE PROTEIN YADS-RELATED"/>
    <property type="match status" value="1"/>
</dbReference>
<comment type="similarity">
    <text evidence="2">Belongs to the UPF0126 family.</text>
</comment>
<keyword evidence="8" id="KW-1185">Reference proteome</keyword>
<gene>
    <name evidence="7" type="ORF">MCFN_02260</name>
</gene>
<dbReference type="InterPro" id="IPR005115">
    <property type="entry name" value="Gly_transporter"/>
</dbReference>
<evidence type="ECO:0000256" key="2">
    <source>
        <dbReference type="ARBA" id="ARBA00008193"/>
    </source>
</evidence>
<dbReference type="eggNOG" id="COG2860">
    <property type="taxonomic scope" value="Bacteria"/>
</dbReference>
<keyword evidence="4" id="KW-0812">Transmembrane</keyword>
<evidence type="ECO:0000256" key="6">
    <source>
        <dbReference type="ARBA" id="ARBA00023136"/>
    </source>
</evidence>
<evidence type="ECO:0000313" key="7">
    <source>
        <dbReference type="EMBL" id="AIA29589.1"/>
    </source>
</evidence>
<dbReference type="EMBL" id="CP007521">
    <property type="protein sequence ID" value="AIA29589.1"/>
    <property type="molecule type" value="Genomic_DNA"/>
</dbReference>
<dbReference type="KEGG" id="mcr:MCFN_02260"/>
<evidence type="ECO:0000256" key="4">
    <source>
        <dbReference type="ARBA" id="ARBA00022692"/>
    </source>
</evidence>
<evidence type="ECO:0000256" key="1">
    <source>
        <dbReference type="ARBA" id="ARBA00004651"/>
    </source>
</evidence>
<dbReference type="AlphaFoldDB" id="A0A059XM37"/>
<sequence>MSYNIQDLIILILEILGTMAFAASGASVAISKKMDLFGVCTLGATTAVGGGIIRDLILGKFPPAAFKNPIYVLTSLLVSLLVFFLNGRKVSALAKKGYSFVDAVGLAVFSIVGAIQAIDHDNLFLIVFVGVITGVGGGMLRDIFAGKIPIIFQTDIYATASVVGVLAFAGLYRWNGYVATALGSIIILLIRILAIKFNWSLPKNK</sequence>
<accession>A0A059XM37</accession>
<evidence type="ECO:0000256" key="3">
    <source>
        <dbReference type="ARBA" id="ARBA00022475"/>
    </source>
</evidence>
<dbReference type="Pfam" id="PF03458">
    <property type="entry name" value="Gly_transporter"/>
    <property type="match status" value="2"/>
</dbReference>
<evidence type="ECO:0000256" key="5">
    <source>
        <dbReference type="ARBA" id="ARBA00022989"/>
    </source>
</evidence>
<proteinExistence type="inferred from homology"/>
<dbReference type="OrthoDB" id="9791874at2"/>
<evidence type="ECO:0000313" key="8">
    <source>
        <dbReference type="Proteomes" id="UP000027088"/>
    </source>
</evidence>